<organism evidence="3 4">
    <name type="scientific">Dietzia maris</name>
    <dbReference type="NCBI Taxonomy" id="37915"/>
    <lineage>
        <taxon>Bacteria</taxon>
        <taxon>Bacillati</taxon>
        <taxon>Actinomycetota</taxon>
        <taxon>Actinomycetes</taxon>
        <taxon>Mycobacteriales</taxon>
        <taxon>Dietziaceae</taxon>
        <taxon>Dietzia</taxon>
    </lineage>
</organism>
<name>A0A365P9H2_9ACTN</name>
<dbReference type="InterPro" id="IPR054343">
    <property type="entry name" value="TY-Chap_M"/>
</dbReference>
<feature type="domain" description="TY-Chap central" evidence="2">
    <location>
        <begin position="160"/>
        <end position="283"/>
    </location>
</feature>
<dbReference type="AlphaFoldDB" id="A0A365P9H2"/>
<evidence type="ECO:0000256" key="1">
    <source>
        <dbReference type="SAM" id="MobiDB-lite"/>
    </source>
</evidence>
<feature type="region of interest" description="Disordered" evidence="1">
    <location>
        <begin position="1"/>
        <end position="20"/>
    </location>
</feature>
<dbReference type="Pfam" id="PF22551">
    <property type="entry name" value="TY-Chap1"/>
    <property type="match status" value="1"/>
</dbReference>
<evidence type="ECO:0000313" key="3">
    <source>
        <dbReference type="EMBL" id="RBA35346.1"/>
    </source>
</evidence>
<accession>A0A365P9H2</accession>
<evidence type="ECO:0000259" key="2">
    <source>
        <dbReference type="Pfam" id="PF22551"/>
    </source>
</evidence>
<sequence length="285" mass="31182">MRDQLSGPGSAPLRPAEDPWDGFEATLAGHLRRPGAVGAMEFTAPSDASGTRGRCVVHLAPGGERTWVTVRLSGHPLVEEMIAHTAPTAPATIARAVADACRDRLGVPHPQLLTLRCQGTVGRHTGPLRLLRTDSIPIGNDPADHPNPIDMAVEVADHEDARERFEAIVERVTGRACVVDDRGAIVFDHVGHRMHVSFDEDEPYARIWAWVVRGVRSRSDAALELARLNLDDDRTSWILDGRHVLQRTTVPVAPLLPRHAQVALEHFLFTFSSTRDAIAARLGPR</sequence>
<gene>
    <name evidence="3" type="ORF">DQ226_10440</name>
</gene>
<evidence type="ECO:0000313" key="4">
    <source>
        <dbReference type="Proteomes" id="UP000252187"/>
    </source>
</evidence>
<proteinExistence type="predicted"/>
<reference evidence="3 4" key="1">
    <citation type="submission" date="2018-06" db="EMBL/GenBank/DDBJ databases">
        <title>Whole genome sequencing of four bacterial strains from South Shetland trench revealing bio-synthetic gene clusters.</title>
        <authorList>
            <person name="Abdel-Mageed W.M."/>
            <person name="Lehri B."/>
            <person name="Jarmusch S.A."/>
            <person name="Miranda K."/>
            <person name="Goodfellow M."/>
            <person name="Jaspars M."/>
            <person name="Karlyshev A.V."/>
        </authorList>
    </citation>
    <scope>NUCLEOTIDE SEQUENCE [LARGE SCALE GENOMIC DNA]</scope>
    <source>
        <strain evidence="3 4">SST1</strain>
    </source>
</reference>
<comment type="caution">
    <text evidence="3">The sequence shown here is derived from an EMBL/GenBank/DDBJ whole genome shotgun (WGS) entry which is preliminary data.</text>
</comment>
<dbReference type="EMBL" id="QNTT01000025">
    <property type="protein sequence ID" value="RBA35346.1"/>
    <property type="molecule type" value="Genomic_DNA"/>
</dbReference>
<protein>
    <recommendedName>
        <fullName evidence="2">TY-Chap central domain-containing protein</fullName>
    </recommendedName>
</protein>
<dbReference type="Proteomes" id="UP000252187">
    <property type="component" value="Unassembled WGS sequence"/>
</dbReference>